<gene>
    <name evidence="1" type="ORF">IX91_03760</name>
    <name evidence="2" type="ORF">VITU9109_08882</name>
</gene>
<dbReference type="Proteomes" id="UP000003836">
    <property type="component" value="Unassembled WGS sequence"/>
</dbReference>
<evidence type="ECO:0000313" key="4">
    <source>
        <dbReference type="Proteomes" id="UP000030071"/>
    </source>
</evidence>
<reference evidence="2" key="1">
    <citation type="submission" date="2011-08" db="EMBL/GenBank/DDBJ databases">
        <authorList>
            <person name="Hoffman M."/>
            <person name="Strain E.A."/>
            <person name="Brown E."/>
            <person name="Allard M.W."/>
        </authorList>
    </citation>
    <scope>NUCLEOTIDE SEQUENCE</scope>
    <source>
        <strain evidence="2">ATCC 19109</strain>
    </source>
</reference>
<proteinExistence type="predicted"/>
<accession>F9T4F2</accession>
<dbReference type="PATRIC" id="fig|1051646.9.peg.728"/>
<dbReference type="EMBL" id="AFWI01000124">
    <property type="protein sequence ID" value="EGU56063.1"/>
    <property type="molecule type" value="Genomic_DNA"/>
</dbReference>
<dbReference type="KEGG" id="vtu:IX91_03760"/>
<dbReference type="GeneID" id="23443828"/>
<keyword evidence="3" id="KW-1185">Reference proteome</keyword>
<sequence length="172" mass="19322">MNIKQLDYLPEIVSREGAMSFLIGLLSTQGVKASKAWDLPTQLQRRVEERGGDLRGMSLSEVVALMQATPALHRYPKKISRYVVELIAHIETEYGGDPRCIWSGVPTVQALQVALKKISGLGAHKAELAVFFLCFHYGIDVDSSRAKNIHLSALCPRLFESIGRPDEYFYWE</sequence>
<reference evidence="2 3" key="2">
    <citation type="journal article" date="2012" name="Int. J. Syst. Evol. Microbiol.">
        <title>Vibrio caribbeanicus sp. nov., isolated from the marine sponge Scleritoderma cyanea.</title>
        <authorList>
            <person name="Hoffmann M."/>
            <person name="Monday S.R."/>
            <person name="Allard M.W."/>
            <person name="Strain E.A."/>
            <person name="Whittaker P."/>
            <person name="Naum M."/>
            <person name="McCarthy P.J."/>
            <person name="Lopez J.V."/>
            <person name="Fischer M."/>
            <person name="Brown E.W."/>
        </authorList>
    </citation>
    <scope>NUCLEOTIDE SEQUENCE [LARGE SCALE GENOMIC DNA]</scope>
    <source>
        <strain evidence="2 3">ATCC 19109</strain>
    </source>
</reference>
<dbReference type="EMBL" id="CP009354">
    <property type="protein sequence ID" value="AIW13322.1"/>
    <property type="molecule type" value="Genomic_DNA"/>
</dbReference>
<dbReference type="Proteomes" id="UP000030071">
    <property type="component" value="Chromosome 1"/>
</dbReference>
<dbReference type="eggNOG" id="COG0177">
    <property type="taxonomic scope" value="Bacteria"/>
</dbReference>
<dbReference type="STRING" id="1051646.IX91_03760"/>
<dbReference type="HOGENOM" id="CLU_1554666_0_0_6"/>
<name>F9T4F2_9VIBR</name>
<evidence type="ECO:0000313" key="3">
    <source>
        <dbReference type="Proteomes" id="UP000003836"/>
    </source>
</evidence>
<protein>
    <submittedName>
        <fullName evidence="1">Uncharacterized protein</fullName>
    </submittedName>
</protein>
<dbReference type="AlphaFoldDB" id="F9T4F2"/>
<reference evidence="1 4" key="3">
    <citation type="submission" date="2014-08" db="EMBL/GenBank/DDBJ databases">
        <title>First Complete Genome Sequence of the Shellfish Pathogen Vibrio tubiashii.</title>
        <authorList>
            <person name="Richards G.P."/>
            <person name="Needleman D.S."/>
            <person name="Watson M.A."/>
            <person name="Bono J.L."/>
        </authorList>
    </citation>
    <scope>NUCLEOTIDE SEQUENCE [LARGE SCALE GENOMIC DNA]</scope>
    <source>
        <strain evidence="1 4">ATCC 19109</strain>
    </source>
</reference>
<dbReference type="RefSeq" id="WP_004744386.1">
    <property type="nucleotide sequence ID" value="NZ_AFWI01000124.1"/>
</dbReference>
<organism evidence="1 4">
    <name type="scientific">Vibrio tubiashii ATCC 19109</name>
    <dbReference type="NCBI Taxonomy" id="1051646"/>
    <lineage>
        <taxon>Bacteria</taxon>
        <taxon>Pseudomonadati</taxon>
        <taxon>Pseudomonadota</taxon>
        <taxon>Gammaproteobacteria</taxon>
        <taxon>Vibrionales</taxon>
        <taxon>Vibrionaceae</taxon>
        <taxon>Vibrio</taxon>
        <taxon>Vibrio oreintalis group</taxon>
    </lineage>
</organism>
<evidence type="ECO:0000313" key="1">
    <source>
        <dbReference type="EMBL" id="AIW13322.1"/>
    </source>
</evidence>
<evidence type="ECO:0000313" key="2">
    <source>
        <dbReference type="EMBL" id="EGU56063.1"/>
    </source>
</evidence>